<keyword evidence="3" id="KW-1185">Reference proteome</keyword>
<dbReference type="EMBL" id="QICH01000001">
    <property type="protein sequence ID" value="PXF64356.1"/>
    <property type="molecule type" value="Genomic_DNA"/>
</dbReference>
<keyword evidence="1" id="KW-1133">Transmembrane helix</keyword>
<organism evidence="2 3">
    <name type="scientific">Kangiella spongicola</name>
    <dbReference type="NCBI Taxonomy" id="796379"/>
    <lineage>
        <taxon>Bacteria</taxon>
        <taxon>Pseudomonadati</taxon>
        <taxon>Pseudomonadota</taxon>
        <taxon>Gammaproteobacteria</taxon>
        <taxon>Kangiellales</taxon>
        <taxon>Kangiellaceae</taxon>
        <taxon>Kangiella</taxon>
    </lineage>
</organism>
<dbReference type="AlphaFoldDB" id="A0A318D4W6"/>
<dbReference type="RefSeq" id="WP_110200290.1">
    <property type="nucleotide sequence ID" value="NZ_QICH01000001.1"/>
</dbReference>
<name>A0A318D4W6_9GAMM</name>
<protein>
    <submittedName>
        <fullName evidence="2">Uncharacterized protein</fullName>
    </submittedName>
</protein>
<feature type="transmembrane region" description="Helical" evidence="1">
    <location>
        <begin position="39"/>
        <end position="61"/>
    </location>
</feature>
<keyword evidence="1" id="KW-0472">Membrane</keyword>
<comment type="caution">
    <text evidence="2">The sequence shown here is derived from an EMBL/GenBank/DDBJ whole genome shotgun (WGS) entry which is preliminary data.</text>
</comment>
<evidence type="ECO:0000313" key="3">
    <source>
        <dbReference type="Proteomes" id="UP000247689"/>
    </source>
</evidence>
<evidence type="ECO:0000313" key="2">
    <source>
        <dbReference type="EMBL" id="PXF64356.1"/>
    </source>
</evidence>
<gene>
    <name evidence="2" type="ORF">DL796_04240</name>
</gene>
<evidence type="ECO:0000256" key="1">
    <source>
        <dbReference type="SAM" id="Phobius"/>
    </source>
</evidence>
<proteinExistence type="predicted"/>
<keyword evidence="1" id="KW-0812">Transmembrane</keyword>
<sequence>MKKIISLIIISVFVANSTGCGTILHPERKGQVDGRIDPSIAVLDGIGLLFFLIPGVIAFAVDFSNGTIYLPGTQGSLDMNSGVREIHFEGKLDVQKLQDILERETGKEVKVTAPEAYAIKAKSLEEAKIRVAVSNKVLDVMVAAK</sequence>
<dbReference type="OrthoDB" id="6105601at2"/>
<reference evidence="2 3" key="1">
    <citation type="submission" date="2018-05" db="EMBL/GenBank/DDBJ databases">
        <title>Kangiella spongicola genome sequence.</title>
        <authorList>
            <person name="Maclea K.S."/>
            <person name="Goen A.E."/>
            <person name="Kelley C."/>
            <person name="Underriner A."/>
            <person name="Silverwood T."/>
            <person name="Trachtenberg A.M."/>
        </authorList>
    </citation>
    <scope>NUCLEOTIDE SEQUENCE [LARGE SCALE GENOMIC DNA]</scope>
    <source>
        <strain evidence="2 3">ATCC BAA-2076</strain>
    </source>
</reference>
<dbReference type="Proteomes" id="UP000247689">
    <property type="component" value="Unassembled WGS sequence"/>
</dbReference>
<accession>A0A318D4W6</accession>